<dbReference type="AlphaFoldDB" id="A0A2Z2LI40"/>
<dbReference type="PANTHER" id="PTHR39321">
    <property type="entry name" value="NICOTINATE-NUCLEOTIDE ADENYLYLTRANSFERASE-RELATED"/>
    <property type="match status" value="1"/>
</dbReference>
<dbReference type="InterPro" id="IPR014729">
    <property type="entry name" value="Rossmann-like_a/b/a_fold"/>
</dbReference>
<evidence type="ECO:0000256" key="7">
    <source>
        <dbReference type="ARBA" id="ARBA00022741"/>
    </source>
</evidence>
<evidence type="ECO:0000256" key="8">
    <source>
        <dbReference type="ARBA" id="ARBA00022840"/>
    </source>
</evidence>
<dbReference type="PANTHER" id="PTHR39321:SF3">
    <property type="entry name" value="PHOSPHOPANTETHEINE ADENYLYLTRANSFERASE"/>
    <property type="match status" value="1"/>
</dbReference>
<comment type="pathway">
    <text evidence="2 11">Cofactor biosynthesis; NAD(+) biosynthesis; deamido-NAD(+) from nicotinate D-ribonucleotide: step 1/1.</text>
</comment>
<evidence type="ECO:0000256" key="10">
    <source>
        <dbReference type="ARBA" id="ARBA00048721"/>
    </source>
</evidence>
<evidence type="ECO:0000256" key="9">
    <source>
        <dbReference type="ARBA" id="ARBA00023027"/>
    </source>
</evidence>
<dbReference type="InterPro" id="IPR005248">
    <property type="entry name" value="NadD/NMNAT"/>
</dbReference>
<dbReference type="GO" id="GO:0004515">
    <property type="term" value="F:nicotinate-nucleotide adenylyltransferase activity"/>
    <property type="evidence" value="ECO:0007669"/>
    <property type="project" value="UniProtKB-UniRule"/>
</dbReference>
<dbReference type="EC" id="2.7.7.18" evidence="11"/>
<keyword evidence="4 11" id="KW-0662">Pyridine nucleotide biosynthesis</keyword>
<feature type="domain" description="Cytidyltransferase-like" evidence="12">
    <location>
        <begin position="5"/>
        <end position="177"/>
    </location>
</feature>
<evidence type="ECO:0000256" key="3">
    <source>
        <dbReference type="ARBA" id="ARBA00009014"/>
    </source>
</evidence>
<accession>A0A2Z2LI40</accession>
<organism evidence="13 14">
    <name type="scientific">Anaplasma ovis str. Haibei</name>
    <dbReference type="NCBI Taxonomy" id="1248439"/>
    <lineage>
        <taxon>Bacteria</taxon>
        <taxon>Pseudomonadati</taxon>
        <taxon>Pseudomonadota</taxon>
        <taxon>Alphaproteobacteria</taxon>
        <taxon>Rickettsiales</taxon>
        <taxon>Anaplasmataceae</taxon>
        <taxon>Anaplasma</taxon>
    </lineage>
</organism>
<dbReference type="SUPFAM" id="SSF52374">
    <property type="entry name" value="Nucleotidylyl transferase"/>
    <property type="match status" value="1"/>
</dbReference>
<dbReference type="UniPathway" id="UPA00253">
    <property type="reaction ID" value="UER00332"/>
</dbReference>
<dbReference type="RefSeq" id="WP_075138845.1">
    <property type="nucleotide sequence ID" value="NZ_CP015994.1"/>
</dbReference>
<comment type="function">
    <text evidence="1 11">Catalyzes the reversible adenylation of nicotinate mononucleotide (NaMN) to nicotinic acid adenine dinucleotide (NaAD).</text>
</comment>
<evidence type="ECO:0000256" key="5">
    <source>
        <dbReference type="ARBA" id="ARBA00022679"/>
    </source>
</evidence>
<name>A0A2Z2LI40_9RICK</name>
<reference evidence="14" key="1">
    <citation type="submission" date="2018-06" db="EMBL/GenBank/DDBJ databases">
        <title>The Anaplasma ovis genome reveals a high proportion of pseudogenes.</title>
        <authorList>
            <person name="Liu Z."/>
            <person name="Peasley A.M."/>
            <person name="Yang J."/>
            <person name="Li Y."/>
            <person name="Guan G."/>
            <person name="Luo J."/>
            <person name="Yin H."/>
            <person name="Brayton K.A."/>
        </authorList>
    </citation>
    <scope>NUCLEOTIDE SEQUENCE [LARGE SCALE GENOMIC DNA]</scope>
    <source>
        <strain evidence="14">Haibei</strain>
    </source>
</reference>
<dbReference type="Gene3D" id="3.40.50.620">
    <property type="entry name" value="HUPs"/>
    <property type="match status" value="1"/>
</dbReference>
<evidence type="ECO:0000313" key="13">
    <source>
        <dbReference type="EMBL" id="ASI47569.1"/>
    </source>
</evidence>
<comment type="catalytic activity">
    <reaction evidence="10 11">
        <text>nicotinate beta-D-ribonucleotide + ATP + H(+) = deamido-NAD(+) + diphosphate</text>
        <dbReference type="Rhea" id="RHEA:22860"/>
        <dbReference type="ChEBI" id="CHEBI:15378"/>
        <dbReference type="ChEBI" id="CHEBI:30616"/>
        <dbReference type="ChEBI" id="CHEBI:33019"/>
        <dbReference type="ChEBI" id="CHEBI:57502"/>
        <dbReference type="ChEBI" id="CHEBI:58437"/>
        <dbReference type="EC" id="2.7.7.18"/>
    </reaction>
</comment>
<protein>
    <recommendedName>
        <fullName evidence="11">Probable nicotinate-nucleotide adenylyltransferase</fullName>
        <ecNumber evidence="11">2.7.7.18</ecNumber>
    </recommendedName>
    <alternativeName>
        <fullName evidence="11">Deamido-NAD(+) diphosphorylase</fullName>
    </alternativeName>
    <alternativeName>
        <fullName evidence="11">Deamido-NAD(+) pyrophosphorylase</fullName>
    </alternativeName>
    <alternativeName>
        <fullName evidence="11">Nicotinate mononucleotide adenylyltransferase</fullName>
        <shortName evidence="11">NaMN adenylyltransferase</shortName>
    </alternativeName>
</protein>
<comment type="similarity">
    <text evidence="3 11">Belongs to the NadD family.</text>
</comment>
<keyword evidence="9 11" id="KW-0520">NAD</keyword>
<evidence type="ECO:0000259" key="12">
    <source>
        <dbReference type="Pfam" id="PF01467"/>
    </source>
</evidence>
<evidence type="ECO:0000256" key="11">
    <source>
        <dbReference type="HAMAP-Rule" id="MF_00244"/>
    </source>
</evidence>
<keyword evidence="6 11" id="KW-0548">Nucleotidyltransferase</keyword>
<dbReference type="HAMAP" id="MF_00244">
    <property type="entry name" value="NaMN_adenylyltr"/>
    <property type="match status" value="1"/>
</dbReference>
<dbReference type="Proteomes" id="UP000259762">
    <property type="component" value="Chromosome"/>
</dbReference>
<dbReference type="KEGG" id="aoh:AOV_01450"/>
<evidence type="ECO:0000256" key="1">
    <source>
        <dbReference type="ARBA" id="ARBA00002324"/>
    </source>
</evidence>
<keyword evidence="5 11" id="KW-0808">Transferase</keyword>
<dbReference type="EMBL" id="CP015994">
    <property type="protein sequence ID" value="ASI47569.1"/>
    <property type="molecule type" value="Genomic_DNA"/>
</dbReference>
<evidence type="ECO:0000256" key="4">
    <source>
        <dbReference type="ARBA" id="ARBA00022642"/>
    </source>
</evidence>
<keyword evidence="14" id="KW-1185">Reference proteome</keyword>
<gene>
    <name evidence="11" type="primary">nadD</name>
    <name evidence="13" type="ORF">AOV_01450</name>
</gene>
<keyword evidence="7 11" id="KW-0547">Nucleotide-binding</keyword>
<evidence type="ECO:0000256" key="2">
    <source>
        <dbReference type="ARBA" id="ARBA00005019"/>
    </source>
</evidence>
<evidence type="ECO:0000256" key="6">
    <source>
        <dbReference type="ARBA" id="ARBA00022695"/>
    </source>
</evidence>
<proteinExistence type="inferred from homology"/>
<evidence type="ECO:0000313" key="14">
    <source>
        <dbReference type="Proteomes" id="UP000259762"/>
    </source>
</evidence>
<dbReference type="Pfam" id="PF01467">
    <property type="entry name" value="CTP_transf_like"/>
    <property type="match status" value="1"/>
</dbReference>
<sequence>MVVGILGGSFDPPHEGHLHVASELMKLLQLDAVWWIVAINPQKLEGAHSLEDRVSMVENVIARYRSMKVMCADSPYSYKVVRNLQAKYPRARFVWIAGSDTLSTMHKWYRWEQFCKLLPIVLLERPGYVYNVLRMPFAVAMECERVPDLKFLLNKRRKGWNIVRGKICTASSTQIRNAMPKRRGTAVY</sequence>
<dbReference type="NCBIfam" id="TIGR00482">
    <property type="entry name" value="nicotinate (nicotinamide) nucleotide adenylyltransferase"/>
    <property type="match status" value="1"/>
</dbReference>
<dbReference type="InterPro" id="IPR004821">
    <property type="entry name" value="Cyt_trans-like"/>
</dbReference>
<dbReference type="NCBIfam" id="TIGR00125">
    <property type="entry name" value="cyt_tran_rel"/>
    <property type="match status" value="1"/>
</dbReference>
<keyword evidence="8 11" id="KW-0067">ATP-binding</keyword>
<dbReference type="GO" id="GO:0009435">
    <property type="term" value="P:NAD+ biosynthetic process"/>
    <property type="evidence" value="ECO:0007669"/>
    <property type="project" value="UniProtKB-UniRule"/>
</dbReference>
<dbReference type="GO" id="GO:0005524">
    <property type="term" value="F:ATP binding"/>
    <property type="evidence" value="ECO:0007669"/>
    <property type="project" value="UniProtKB-KW"/>
</dbReference>
<reference evidence="13 14" key="2">
    <citation type="journal article" date="2019" name="BMC Genomics">
        <title>The Anaplasma ovis genome reveals a high proportion of pseudogenes.</title>
        <authorList>
            <person name="Liu Z."/>
            <person name="Peasley A.M."/>
            <person name="Yang J."/>
            <person name="Li Y."/>
            <person name="Guan G."/>
            <person name="Luo J."/>
            <person name="Yin H."/>
            <person name="Brayton K.A."/>
        </authorList>
    </citation>
    <scope>NUCLEOTIDE SEQUENCE [LARGE SCALE GENOMIC DNA]</scope>
    <source>
        <strain evidence="13 14">Haibei</strain>
    </source>
</reference>
<dbReference type="CDD" id="cd02165">
    <property type="entry name" value="NMNAT"/>
    <property type="match status" value="1"/>
</dbReference>